<dbReference type="Proteomes" id="UP000325576">
    <property type="component" value="Unassembled WGS sequence"/>
</dbReference>
<evidence type="ECO:0000313" key="2">
    <source>
        <dbReference type="Proteomes" id="UP000325576"/>
    </source>
</evidence>
<comment type="caution">
    <text evidence="1">The sequence shown here is derived from an EMBL/GenBank/DDBJ whole genome shotgun (WGS) entry which is preliminary data.</text>
</comment>
<dbReference type="PROSITE" id="PS51318">
    <property type="entry name" value="TAT"/>
    <property type="match status" value="1"/>
</dbReference>
<dbReference type="Gene3D" id="2.60.130.10">
    <property type="entry name" value="Aromatic compound dioxygenase"/>
    <property type="match status" value="1"/>
</dbReference>
<keyword evidence="1" id="KW-0223">Dioxygenase</keyword>
<dbReference type="GO" id="GO:0016702">
    <property type="term" value="F:oxidoreductase activity, acting on single donors with incorporation of molecular oxygen, incorporation of two atoms of oxygen"/>
    <property type="evidence" value="ECO:0007669"/>
    <property type="project" value="InterPro"/>
</dbReference>
<dbReference type="PROSITE" id="PS51257">
    <property type="entry name" value="PROKAR_LIPOPROTEIN"/>
    <property type="match status" value="1"/>
</dbReference>
<dbReference type="AlphaFoldDB" id="A0A5N5DX12"/>
<dbReference type="EMBL" id="MRBO01000660">
    <property type="protein sequence ID" value="KAB2582629.1"/>
    <property type="molecule type" value="Genomic_DNA"/>
</dbReference>
<name>A0A5N5DX12_RHOER</name>
<organism evidence="1 2">
    <name type="scientific">Rhodococcus erythropolis</name>
    <name type="common">Arthrobacter picolinophilus</name>
    <dbReference type="NCBI Taxonomy" id="1833"/>
    <lineage>
        <taxon>Bacteria</taxon>
        <taxon>Bacillati</taxon>
        <taxon>Actinomycetota</taxon>
        <taxon>Actinomycetes</taxon>
        <taxon>Mycobacteriales</taxon>
        <taxon>Nocardiaceae</taxon>
        <taxon>Rhodococcus</taxon>
        <taxon>Rhodococcus erythropolis group</taxon>
    </lineage>
</organism>
<dbReference type="GO" id="GO:0005506">
    <property type="term" value="F:iron ion binding"/>
    <property type="evidence" value="ECO:0007669"/>
    <property type="project" value="InterPro"/>
</dbReference>
<feature type="non-terminal residue" evidence="1">
    <location>
        <position position="128"/>
    </location>
</feature>
<keyword evidence="1" id="KW-0560">Oxidoreductase</keyword>
<proteinExistence type="predicted"/>
<dbReference type="SUPFAM" id="SSF49482">
    <property type="entry name" value="Aromatic compound dioxygenase"/>
    <property type="match status" value="1"/>
</dbReference>
<protein>
    <submittedName>
        <fullName evidence="1">Protocatechuate dioxygenase</fullName>
    </submittedName>
</protein>
<dbReference type="InterPro" id="IPR015889">
    <property type="entry name" value="Intradiol_dOase_core"/>
</dbReference>
<sequence length="128" mass="12978">MNKDIEASRLRVSRRRALALGGTISLGGLIAACSGNSGTATTTSAAAASATTTSGASAAATSGDAVTALLAKAPQCVMSKEETQGPYWFDVDSIRGDIREDRPGTTLQVAMRVQDNSQCNVDGSIGAV</sequence>
<dbReference type="InterPro" id="IPR006311">
    <property type="entry name" value="TAT_signal"/>
</dbReference>
<gene>
    <name evidence="1" type="ORF">BS297_24780</name>
</gene>
<evidence type="ECO:0000313" key="1">
    <source>
        <dbReference type="EMBL" id="KAB2582629.1"/>
    </source>
</evidence>
<accession>A0A5N5DX12</accession>
<reference evidence="1 2" key="1">
    <citation type="journal article" date="2017" name="Poromechanics V (2013)">
        <title>Genomic Characterization of the Arsenic-Tolerant Actinobacterium, &lt;i&gt;Rhodococcus erythropolis&lt;/i&gt; S43.</title>
        <authorList>
            <person name="Retamal-Morales G."/>
            <person name="Mehnert M."/>
            <person name="Schwabe R."/>
            <person name="Tischler D."/>
            <person name="Schloemann M."/>
            <person name="Levican G.J."/>
        </authorList>
    </citation>
    <scope>NUCLEOTIDE SEQUENCE [LARGE SCALE GENOMIC DNA]</scope>
    <source>
        <strain evidence="1 2">S43</strain>
    </source>
</reference>